<dbReference type="GO" id="GO:0036424">
    <property type="term" value="F:L-phosphoserine phosphatase activity"/>
    <property type="evidence" value="ECO:0007669"/>
    <property type="project" value="TreeGrafter"/>
</dbReference>
<dbReference type="SUPFAM" id="SSF56784">
    <property type="entry name" value="HAD-like"/>
    <property type="match status" value="1"/>
</dbReference>
<keyword evidence="8" id="KW-0460">Magnesium</keyword>
<evidence type="ECO:0000256" key="4">
    <source>
        <dbReference type="ARBA" id="ARBA00012640"/>
    </source>
</evidence>
<dbReference type="Gene3D" id="1.20.1440.100">
    <property type="entry name" value="SG protein - dephosphorylation function"/>
    <property type="match status" value="1"/>
</dbReference>
<dbReference type="Gene3D" id="3.40.50.1000">
    <property type="entry name" value="HAD superfamily/HAD-like"/>
    <property type="match status" value="1"/>
</dbReference>
<dbReference type="EMBL" id="FOHU01000007">
    <property type="protein sequence ID" value="SET27077.1"/>
    <property type="molecule type" value="Genomic_DNA"/>
</dbReference>
<sequence length="241" mass="28313">MKNIGAFFDVDGTLYRDSLMVAHFKRLIKYEVIDPAIWHNIAKKTFHDWDKRRGNYEDYLLDVAEVYLDSMKGQNKQHIEFITNQVINIKGDRVYRYTRDKIEWHKEQGHKVIFISGSPDYLVSKMAEKYDITDYRGTKYQVDENNKFTGEIIQMWDSDSKHKAILEFADMYDIDLEESYSYGDTNGDFSMMKLVGKPVAINPAKELLLNVKADQELKDKITIIIERKDVIYQLNADVDII</sequence>
<dbReference type="STRING" id="426128.SAMN05660297_01858"/>
<keyword evidence="13" id="KW-1185">Reference proteome</keyword>
<comment type="similarity">
    <text evidence="3">Belongs to the HAD-like hydrolase superfamily. SerB family.</text>
</comment>
<dbReference type="RefSeq" id="WP_090442707.1">
    <property type="nucleotide sequence ID" value="NZ_FOHU01000007.1"/>
</dbReference>
<keyword evidence="5" id="KW-0028">Amino-acid biosynthesis</keyword>
<reference evidence="12 13" key="1">
    <citation type="submission" date="2016-10" db="EMBL/GenBank/DDBJ databases">
        <authorList>
            <person name="de Groot N.N."/>
        </authorList>
    </citation>
    <scope>NUCLEOTIDE SEQUENCE [LARGE SCALE GENOMIC DNA]</scope>
    <source>
        <strain evidence="12 13">DSM 18979</strain>
    </source>
</reference>
<dbReference type="EC" id="3.1.3.3" evidence="4"/>
<evidence type="ECO:0000256" key="5">
    <source>
        <dbReference type="ARBA" id="ARBA00022605"/>
    </source>
</evidence>
<evidence type="ECO:0000256" key="7">
    <source>
        <dbReference type="ARBA" id="ARBA00022801"/>
    </source>
</evidence>
<evidence type="ECO:0000256" key="8">
    <source>
        <dbReference type="ARBA" id="ARBA00022842"/>
    </source>
</evidence>
<organism evidence="12 13">
    <name type="scientific">Natronincola peptidivorans</name>
    <dbReference type="NCBI Taxonomy" id="426128"/>
    <lineage>
        <taxon>Bacteria</taxon>
        <taxon>Bacillati</taxon>
        <taxon>Bacillota</taxon>
        <taxon>Clostridia</taxon>
        <taxon>Peptostreptococcales</taxon>
        <taxon>Natronincolaceae</taxon>
        <taxon>Natronincola</taxon>
    </lineage>
</organism>
<comment type="cofactor">
    <cofactor evidence="1">
        <name>Mg(2+)</name>
        <dbReference type="ChEBI" id="CHEBI:18420"/>
    </cofactor>
</comment>
<name>A0A1I0D4E8_9FIRM</name>
<dbReference type="PANTHER" id="PTHR43344:SF2">
    <property type="entry name" value="PHOSPHOSERINE PHOSPHATASE"/>
    <property type="match status" value="1"/>
</dbReference>
<dbReference type="CDD" id="cd02612">
    <property type="entry name" value="HAD_PGPPase"/>
    <property type="match status" value="1"/>
</dbReference>
<dbReference type="NCBIfam" id="TIGR01488">
    <property type="entry name" value="HAD-SF-IB"/>
    <property type="match status" value="1"/>
</dbReference>
<comment type="catalytic activity">
    <reaction evidence="11">
        <text>O-phospho-D-serine + H2O = D-serine + phosphate</text>
        <dbReference type="Rhea" id="RHEA:24873"/>
        <dbReference type="ChEBI" id="CHEBI:15377"/>
        <dbReference type="ChEBI" id="CHEBI:35247"/>
        <dbReference type="ChEBI" id="CHEBI:43474"/>
        <dbReference type="ChEBI" id="CHEBI:58680"/>
        <dbReference type="EC" id="3.1.3.3"/>
    </reaction>
</comment>
<keyword evidence="9" id="KW-0718">Serine biosynthesis</keyword>
<dbReference type="NCBIfam" id="TIGR01490">
    <property type="entry name" value="HAD-SF-IB-hyp1"/>
    <property type="match status" value="1"/>
</dbReference>
<proteinExistence type="inferred from homology"/>
<evidence type="ECO:0000256" key="10">
    <source>
        <dbReference type="ARBA" id="ARBA00048138"/>
    </source>
</evidence>
<keyword evidence="7 12" id="KW-0378">Hydrolase</keyword>
<dbReference type="InterPro" id="IPR023214">
    <property type="entry name" value="HAD_sf"/>
</dbReference>
<dbReference type="GO" id="GO:0005737">
    <property type="term" value="C:cytoplasm"/>
    <property type="evidence" value="ECO:0007669"/>
    <property type="project" value="TreeGrafter"/>
</dbReference>
<dbReference type="Proteomes" id="UP000199568">
    <property type="component" value="Unassembled WGS sequence"/>
</dbReference>
<dbReference type="PANTHER" id="PTHR43344">
    <property type="entry name" value="PHOSPHOSERINE PHOSPHATASE"/>
    <property type="match status" value="1"/>
</dbReference>
<dbReference type="InterPro" id="IPR050582">
    <property type="entry name" value="HAD-like_SerB"/>
</dbReference>
<dbReference type="OrthoDB" id="9794212at2"/>
<dbReference type="GO" id="GO:0000287">
    <property type="term" value="F:magnesium ion binding"/>
    <property type="evidence" value="ECO:0007669"/>
    <property type="project" value="TreeGrafter"/>
</dbReference>
<accession>A0A1I0D4E8</accession>
<protein>
    <recommendedName>
        <fullName evidence="4">phosphoserine phosphatase</fullName>
        <ecNumber evidence="4">3.1.3.3</ecNumber>
    </recommendedName>
</protein>
<evidence type="ECO:0000256" key="9">
    <source>
        <dbReference type="ARBA" id="ARBA00023299"/>
    </source>
</evidence>
<comment type="pathway">
    <text evidence="2">Amino-acid biosynthesis; L-serine biosynthesis; L-serine from 3-phospho-D-glycerate: step 3/3.</text>
</comment>
<dbReference type="InterPro" id="IPR006385">
    <property type="entry name" value="HAD_hydro_SerB1"/>
</dbReference>
<dbReference type="GO" id="GO:0006564">
    <property type="term" value="P:L-serine biosynthetic process"/>
    <property type="evidence" value="ECO:0007669"/>
    <property type="project" value="UniProtKB-KW"/>
</dbReference>
<dbReference type="InterPro" id="IPR036412">
    <property type="entry name" value="HAD-like_sf"/>
</dbReference>
<comment type="catalytic activity">
    <reaction evidence="10">
        <text>O-phospho-L-serine + H2O = L-serine + phosphate</text>
        <dbReference type="Rhea" id="RHEA:21208"/>
        <dbReference type="ChEBI" id="CHEBI:15377"/>
        <dbReference type="ChEBI" id="CHEBI:33384"/>
        <dbReference type="ChEBI" id="CHEBI:43474"/>
        <dbReference type="ChEBI" id="CHEBI:57524"/>
        <dbReference type="EC" id="3.1.3.3"/>
    </reaction>
</comment>
<dbReference type="Pfam" id="PF12710">
    <property type="entry name" value="HAD"/>
    <property type="match status" value="1"/>
</dbReference>
<evidence type="ECO:0000256" key="3">
    <source>
        <dbReference type="ARBA" id="ARBA00009184"/>
    </source>
</evidence>
<evidence type="ECO:0000256" key="2">
    <source>
        <dbReference type="ARBA" id="ARBA00005135"/>
    </source>
</evidence>
<evidence type="ECO:0000313" key="13">
    <source>
        <dbReference type="Proteomes" id="UP000199568"/>
    </source>
</evidence>
<evidence type="ECO:0000256" key="11">
    <source>
        <dbReference type="ARBA" id="ARBA00048523"/>
    </source>
</evidence>
<evidence type="ECO:0000256" key="6">
    <source>
        <dbReference type="ARBA" id="ARBA00022723"/>
    </source>
</evidence>
<evidence type="ECO:0000313" key="12">
    <source>
        <dbReference type="EMBL" id="SET27077.1"/>
    </source>
</evidence>
<gene>
    <name evidence="12" type="ORF">SAMN05660297_01858</name>
</gene>
<evidence type="ECO:0000256" key="1">
    <source>
        <dbReference type="ARBA" id="ARBA00001946"/>
    </source>
</evidence>
<dbReference type="AlphaFoldDB" id="A0A1I0D4E8"/>
<keyword evidence="6" id="KW-0479">Metal-binding</keyword>